<dbReference type="GO" id="GO:0008270">
    <property type="term" value="F:zinc ion binding"/>
    <property type="evidence" value="ECO:0007669"/>
    <property type="project" value="UniProtKB-KW"/>
</dbReference>
<dbReference type="Pfam" id="PF13920">
    <property type="entry name" value="zf-C3HC4_3"/>
    <property type="match status" value="1"/>
</dbReference>
<dbReference type="EMBL" id="PKSG01000110">
    <property type="protein sequence ID" value="POR38702.1"/>
    <property type="molecule type" value="Genomic_DNA"/>
</dbReference>
<dbReference type="InterPro" id="IPR017907">
    <property type="entry name" value="Znf_RING_CS"/>
</dbReference>
<keyword evidence="7" id="KW-0547">Nucleotide-binding</keyword>
<evidence type="ECO:0000259" key="6">
    <source>
        <dbReference type="PROSITE" id="PS50089"/>
    </source>
</evidence>
<accession>A0A2S4L8E3</accession>
<evidence type="ECO:0000313" key="8">
    <source>
        <dbReference type="Proteomes" id="UP000237481"/>
    </source>
</evidence>
<comment type="caution">
    <text evidence="7">The sequence shown here is derived from an EMBL/GenBank/DDBJ whole genome shotgun (WGS) entry which is preliminary data.</text>
</comment>
<name>A0A2S4L8E3_9HYPO</name>
<keyword evidence="2 4" id="KW-0863">Zinc-finger</keyword>
<evidence type="ECO:0000256" key="2">
    <source>
        <dbReference type="ARBA" id="ARBA00022771"/>
    </source>
</evidence>
<dbReference type="PANTHER" id="PTHR47094">
    <property type="entry name" value="ELFLESS, ISOFORM B"/>
    <property type="match status" value="1"/>
</dbReference>
<feature type="region of interest" description="Disordered" evidence="5">
    <location>
        <begin position="143"/>
        <end position="197"/>
    </location>
</feature>
<dbReference type="InterPro" id="IPR013083">
    <property type="entry name" value="Znf_RING/FYVE/PHD"/>
</dbReference>
<feature type="region of interest" description="Disordered" evidence="5">
    <location>
        <begin position="57"/>
        <end position="88"/>
    </location>
</feature>
<feature type="compositionally biased region" description="Low complexity" evidence="5">
    <location>
        <begin position="143"/>
        <end position="155"/>
    </location>
</feature>
<evidence type="ECO:0000313" key="7">
    <source>
        <dbReference type="EMBL" id="POR38702.1"/>
    </source>
</evidence>
<dbReference type="PANTHER" id="PTHR47094:SF1">
    <property type="entry name" value="RING-TYPE E3 UBIQUITIN TRANSFERASE"/>
    <property type="match status" value="1"/>
</dbReference>
<dbReference type="GO" id="GO:0061630">
    <property type="term" value="F:ubiquitin protein ligase activity"/>
    <property type="evidence" value="ECO:0007669"/>
    <property type="project" value="InterPro"/>
</dbReference>
<dbReference type="PROSITE" id="PS50089">
    <property type="entry name" value="ZF_RING_2"/>
    <property type="match status" value="1"/>
</dbReference>
<dbReference type="GO" id="GO:0006511">
    <property type="term" value="P:ubiquitin-dependent protein catabolic process"/>
    <property type="evidence" value="ECO:0007669"/>
    <property type="project" value="TreeGrafter"/>
</dbReference>
<dbReference type="GO" id="GO:0004386">
    <property type="term" value="F:helicase activity"/>
    <property type="evidence" value="ECO:0007669"/>
    <property type="project" value="UniProtKB-KW"/>
</dbReference>
<keyword evidence="7" id="KW-0378">Hydrolase</keyword>
<evidence type="ECO:0000256" key="3">
    <source>
        <dbReference type="ARBA" id="ARBA00022833"/>
    </source>
</evidence>
<keyword evidence="1" id="KW-0479">Metal-binding</keyword>
<dbReference type="OrthoDB" id="6270329at2759"/>
<keyword evidence="3" id="KW-0862">Zinc</keyword>
<keyword evidence="8" id="KW-1185">Reference proteome</keyword>
<dbReference type="GO" id="GO:0032183">
    <property type="term" value="F:SUMO binding"/>
    <property type="evidence" value="ECO:0007669"/>
    <property type="project" value="TreeGrafter"/>
</dbReference>
<keyword evidence="7" id="KW-0347">Helicase</keyword>
<dbReference type="STRING" id="94208.A0A2S4L8E3"/>
<evidence type="ECO:0000256" key="4">
    <source>
        <dbReference type="PROSITE-ProRule" id="PRU00175"/>
    </source>
</evidence>
<dbReference type="InterPro" id="IPR001841">
    <property type="entry name" value="Znf_RING"/>
</dbReference>
<dbReference type="GO" id="GO:0033768">
    <property type="term" value="C:SUMO-targeted ubiquitin ligase complex"/>
    <property type="evidence" value="ECO:0007669"/>
    <property type="project" value="TreeGrafter"/>
</dbReference>
<sequence>MASSPSHQQTRLIESEFDFPIDWGDDLADDVSLVTPAGFSPGLPGFTSDGQFLGDLVENDFSSPSSYPPFLNPPAGTGSQAGQALSQPQFAVTVRPGSAAPARRSAACDRTFAGPSLSTTQLSASSVGDSQNTLFTDEFGEELLSSESTQSSFTEMPPPRLRDIMNAPKPTKRRRVTGTGDQLADSKPLALPQPSDDDVFGDNNLDDADLEELTTIDLTEATEVPEELKKPEVDKRIKISAFQCVICMDDATTLTVTHCGHLYCQQCLHSSLHADATRGRCPMCRAKIDMKPRSSYNTKTKGFWPLELKLMTATKQGKRKADNLS</sequence>
<proteinExistence type="predicted"/>
<gene>
    <name evidence="7" type="ORF">TPAR_01103</name>
</gene>
<keyword evidence="7" id="KW-0067">ATP-binding</keyword>
<dbReference type="Proteomes" id="UP000237481">
    <property type="component" value="Unassembled WGS sequence"/>
</dbReference>
<dbReference type="AlphaFoldDB" id="A0A2S4L8E3"/>
<reference evidence="7 8" key="1">
    <citation type="submission" date="2018-01" db="EMBL/GenBank/DDBJ databases">
        <title>Harnessing the power of phylogenomics to disentangle the directionality and signatures of interkingdom host jumping in the parasitic fungal genus Tolypocladium.</title>
        <authorList>
            <person name="Quandt C.A."/>
            <person name="Patterson W."/>
            <person name="Spatafora J.W."/>
        </authorList>
    </citation>
    <scope>NUCLEOTIDE SEQUENCE [LARGE SCALE GENOMIC DNA]</scope>
    <source>
        <strain evidence="7 8">NRBC 100945</strain>
    </source>
</reference>
<organism evidence="7 8">
    <name type="scientific">Tolypocladium paradoxum</name>
    <dbReference type="NCBI Taxonomy" id="94208"/>
    <lineage>
        <taxon>Eukaryota</taxon>
        <taxon>Fungi</taxon>
        <taxon>Dikarya</taxon>
        <taxon>Ascomycota</taxon>
        <taxon>Pezizomycotina</taxon>
        <taxon>Sordariomycetes</taxon>
        <taxon>Hypocreomycetidae</taxon>
        <taxon>Hypocreales</taxon>
        <taxon>Ophiocordycipitaceae</taxon>
        <taxon>Tolypocladium</taxon>
    </lineage>
</organism>
<dbReference type="PROSITE" id="PS00518">
    <property type="entry name" value="ZF_RING_1"/>
    <property type="match status" value="1"/>
</dbReference>
<dbReference type="SUPFAM" id="SSF57850">
    <property type="entry name" value="RING/U-box"/>
    <property type="match status" value="1"/>
</dbReference>
<evidence type="ECO:0000256" key="5">
    <source>
        <dbReference type="SAM" id="MobiDB-lite"/>
    </source>
</evidence>
<feature type="domain" description="RING-type" evidence="6">
    <location>
        <begin position="244"/>
        <end position="285"/>
    </location>
</feature>
<dbReference type="Gene3D" id="3.30.40.10">
    <property type="entry name" value="Zinc/RING finger domain, C3HC4 (zinc finger)"/>
    <property type="match status" value="1"/>
</dbReference>
<protein>
    <submittedName>
        <fullName evidence="7">Helicase-like transcription factor</fullName>
    </submittedName>
</protein>
<dbReference type="SMART" id="SM00184">
    <property type="entry name" value="RING"/>
    <property type="match status" value="1"/>
</dbReference>
<dbReference type="InterPro" id="IPR049627">
    <property type="entry name" value="SLX8"/>
</dbReference>
<feature type="compositionally biased region" description="Polar residues" evidence="5">
    <location>
        <begin position="77"/>
        <end position="88"/>
    </location>
</feature>
<dbReference type="GO" id="GO:0140082">
    <property type="term" value="F:SUMO-ubiquitin ligase activity"/>
    <property type="evidence" value="ECO:0007669"/>
    <property type="project" value="TreeGrafter"/>
</dbReference>
<evidence type="ECO:0000256" key="1">
    <source>
        <dbReference type="ARBA" id="ARBA00022723"/>
    </source>
</evidence>